<dbReference type="GeneID" id="28993948"/>
<dbReference type="RefSeq" id="XP_018283975.1">
    <property type="nucleotide sequence ID" value="XM_018433042.1"/>
</dbReference>
<keyword evidence="2" id="KW-1185">Reference proteome</keyword>
<protein>
    <submittedName>
        <fullName evidence="1">Uncharacterized protein</fullName>
    </submittedName>
</protein>
<dbReference type="AlphaFoldDB" id="A0A162WAN3"/>
<dbReference type="Proteomes" id="UP000077315">
    <property type="component" value="Unassembled WGS sequence"/>
</dbReference>
<evidence type="ECO:0000313" key="1">
    <source>
        <dbReference type="EMBL" id="OAD65935.1"/>
    </source>
</evidence>
<reference evidence="2" key="1">
    <citation type="submission" date="2015-06" db="EMBL/GenBank/DDBJ databases">
        <title>Expansion of signal transduction pathways in fungi by whole-genome duplication.</title>
        <authorList>
            <consortium name="DOE Joint Genome Institute"/>
            <person name="Corrochano L.M."/>
            <person name="Kuo A."/>
            <person name="Marcet-Houben M."/>
            <person name="Polaino S."/>
            <person name="Salamov A."/>
            <person name="Villalobos J.M."/>
            <person name="Alvarez M.I."/>
            <person name="Avalos J."/>
            <person name="Benito E.P."/>
            <person name="Benoit I."/>
            <person name="Burger G."/>
            <person name="Camino L.P."/>
            <person name="Canovas D."/>
            <person name="Cerda-Olmedo E."/>
            <person name="Cheng J.-F."/>
            <person name="Dominguez A."/>
            <person name="Elias M."/>
            <person name="Eslava A.P."/>
            <person name="Glaser F."/>
            <person name="Grimwood J."/>
            <person name="Gutierrez G."/>
            <person name="Heitman J."/>
            <person name="Henrissat B."/>
            <person name="Iturriaga E.A."/>
            <person name="Lang B.F."/>
            <person name="Lavin J.L."/>
            <person name="Lee S."/>
            <person name="Li W."/>
            <person name="Lindquist E."/>
            <person name="Lopez-Garcia S."/>
            <person name="Luque E.M."/>
            <person name="Marcos A.T."/>
            <person name="Martin J."/>
            <person name="McCluskey K."/>
            <person name="Medina H.R."/>
            <person name="Miralles-Duran A."/>
            <person name="Miyazaki A."/>
            <person name="Munoz-Torres E."/>
            <person name="Oguiza J.A."/>
            <person name="Ohm R."/>
            <person name="Olmedo M."/>
            <person name="Orejas M."/>
            <person name="Ortiz-Castellanos L."/>
            <person name="Pisabarro A.G."/>
            <person name="Rodriguez-Romero J."/>
            <person name="Ruiz-Herrera J."/>
            <person name="Ruiz-Vazquez R."/>
            <person name="Sanz C."/>
            <person name="Schackwitz W."/>
            <person name="Schmutz J."/>
            <person name="Shahriari M."/>
            <person name="Shelest E."/>
            <person name="Silva-Franco F."/>
            <person name="Soanes D."/>
            <person name="Syed K."/>
            <person name="Tagua V.G."/>
            <person name="Talbot N.J."/>
            <person name="Thon M."/>
            <person name="De vries R.P."/>
            <person name="Wiebenga A."/>
            <person name="Yadav J.S."/>
            <person name="Braun E.L."/>
            <person name="Baker S."/>
            <person name="Garre V."/>
            <person name="Horwitz B."/>
            <person name="Torres-Martinez S."/>
            <person name="Idnurm A."/>
            <person name="Herrera-Estrella A."/>
            <person name="Gabaldon T."/>
            <person name="Grigoriev I.V."/>
        </authorList>
    </citation>
    <scope>NUCLEOTIDE SEQUENCE [LARGE SCALE GENOMIC DNA]</scope>
    <source>
        <strain evidence="2">NRRL 1555(-)</strain>
    </source>
</reference>
<accession>A0A162WAN3</accession>
<dbReference type="VEuPathDB" id="FungiDB:PHYBLDRAFT_152961"/>
<sequence length="206" mass="23122">MYYSGDASIACCFCNEERYEGILPRKTTYQLSIGRQLADFLANSANVSKTVEYKKTLIEDFLSVKEPIYKNVFNRSIFGGVRGMKELSLALHINGFNPFKRGGISMIIIMATIVDLPPTERYKQENIFIFSIIPGPKKPKNLFSSLYPVLQDFFVLESQGLQMNFEDGLTSLYKASLAFVVGDTLEFLSCACILDTLHTTAAECCK</sequence>
<dbReference type="EMBL" id="KV441007">
    <property type="protein sequence ID" value="OAD65935.1"/>
    <property type="molecule type" value="Genomic_DNA"/>
</dbReference>
<gene>
    <name evidence="1" type="ORF">PHYBLDRAFT_152961</name>
</gene>
<proteinExistence type="predicted"/>
<dbReference type="OrthoDB" id="2289822at2759"/>
<dbReference type="InParanoid" id="A0A162WAN3"/>
<organism evidence="1 2">
    <name type="scientific">Phycomyces blakesleeanus (strain ATCC 8743b / DSM 1359 / FGSC 10004 / NBRC 33097 / NRRL 1555)</name>
    <dbReference type="NCBI Taxonomy" id="763407"/>
    <lineage>
        <taxon>Eukaryota</taxon>
        <taxon>Fungi</taxon>
        <taxon>Fungi incertae sedis</taxon>
        <taxon>Mucoromycota</taxon>
        <taxon>Mucoromycotina</taxon>
        <taxon>Mucoromycetes</taxon>
        <taxon>Mucorales</taxon>
        <taxon>Phycomycetaceae</taxon>
        <taxon>Phycomyces</taxon>
    </lineage>
</organism>
<name>A0A162WAN3_PHYB8</name>
<evidence type="ECO:0000313" key="2">
    <source>
        <dbReference type="Proteomes" id="UP000077315"/>
    </source>
</evidence>